<dbReference type="CDD" id="cd03399">
    <property type="entry name" value="SPFH_flotillin"/>
    <property type="match status" value="1"/>
</dbReference>
<dbReference type="InterPro" id="IPR001107">
    <property type="entry name" value="Band_7"/>
</dbReference>
<dbReference type="EMBL" id="CYZL01000001">
    <property type="protein sequence ID" value="CUN51862.1"/>
    <property type="molecule type" value="Genomic_DNA"/>
</dbReference>
<evidence type="ECO:0000259" key="5">
    <source>
        <dbReference type="Pfam" id="PF01145"/>
    </source>
</evidence>
<evidence type="ECO:0000313" key="8">
    <source>
        <dbReference type="Proteomes" id="UP000095679"/>
    </source>
</evidence>
<accession>A0A173XJ36</accession>
<dbReference type="SUPFAM" id="SSF117892">
    <property type="entry name" value="Band 7/SPFH domain"/>
    <property type="match status" value="1"/>
</dbReference>
<reference evidence="7 8" key="1">
    <citation type="submission" date="2015-09" db="EMBL/GenBank/DDBJ databases">
        <authorList>
            <consortium name="Pathogen Informatics"/>
        </authorList>
    </citation>
    <scope>NUCLEOTIDE SEQUENCE [LARGE SCALE GENOMIC DNA]</scope>
    <source>
        <strain evidence="7 8">2789STDY5834835</strain>
    </source>
</reference>
<dbReference type="InterPro" id="IPR031905">
    <property type="entry name" value="Flotillin_C"/>
</dbReference>
<dbReference type="Pfam" id="PF15975">
    <property type="entry name" value="Flot"/>
    <property type="match status" value="1"/>
</dbReference>
<feature type="domain" description="Flotillin C-terminal" evidence="6">
    <location>
        <begin position="339"/>
        <end position="425"/>
    </location>
</feature>
<dbReference type="PANTHER" id="PTHR13806">
    <property type="entry name" value="FLOTILLIN-RELATED"/>
    <property type="match status" value="1"/>
</dbReference>
<evidence type="ECO:0000256" key="3">
    <source>
        <dbReference type="ARBA" id="ARBA00023136"/>
    </source>
</evidence>
<evidence type="ECO:0000256" key="4">
    <source>
        <dbReference type="SAM" id="Coils"/>
    </source>
</evidence>
<gene>
    <name evidence="7" type="primary">qmcA_1</name>
    <name evidence="7" type="ORF">ERS852450_00146</name>
</gene>
<evidence type="ECO:0000256" key="2">
    <source>
        <dbReference type="ARBA" id="ARBA00007161"/>
    </source>
</evidence>
<proteinExistence type="inferred from homology"/>
<sequence length="478" mass="52369">MYIVAVMIVAVIVVAVFLSVGYVKSPPNTATIISGPGKQPRVLIGKAGFKIPFLERADRMGIGQIDIDIETEDYIPTKDFINIQVDAIAQVAVDTSPKNIEIAMRNFLNKSSDDVRNTITKSLQGNLREIIGTMELKDICQNKAEFSEQVKSNAKEDIAQLGICILSFNVQNIKDKDGLINDLGIDNREQISKSASIAKAYASKEVAIEQAKANNESNIEKIKTDTEIAERENALAIKKAALKLSEDTARAKADAAYKIQEEASRKEIEVQAQEANIARREKEIELQEKEAAVAEKKLDAEVRKKAEADKYAEMQKADAELYKRQKEAEAKLFEQEKDAAAIEARGQAEARAIQLKGEAEAKAMNLKAEAMKKYGDAAITEMIVKILPDMAKAIAEPISSIDKVTVIGGDSNGVSDMAGNVPAVLTKVMESMKETTGVDLKGIIEANSKEAKTDRNITIHGLERNDISETVEQELETK</sequence>
<dbReference type="GO" id="GO:0072659">
    <property type="term" value="P:protein localization to plasma membrane"/>
    <property type="evidence" value="ECO:0007669"/>
    <property type="project" value="TreeGrafter"/>
</dbReference>
<evidence type="ECO:0000256" key="1">
    <source>
        <dbReference type="ARBA" id="ARBA00004370"/>
    </source>
</evidence>
<dbReference type="RefSeq" id="WP_055297831.1">
    <property type="nucleotide sequence ID" value="NZ_BLYK01000002.1"/>
</dbReference>
<comment type="subcellular location">
    <subcellularLocation>
        <location evidence="1">Membrane</location>
    </subcellularLocation>
</comment>
<evidence type="ECO:0000313" key="7">
    <source>
        <dbReference type="EMBL" id="CUN51862.1"/>
    </source>
</evidence>
<comment type="similarity">
    <text evidence="2">Belongs to the band 7/mec-2 family. Flotillin subfamily.</text>
</comment>
<keyword evidence="4" id="KW-0175">Coiled coil</keyword>
<protein>
    <submittedName>
        <fullName evidence="7">Uncharacterized protein conserved in bacteria</fullName>
    </submittedName>
</protein>
<dbReference type="PANTHER" id="PTHR13806:SF46">
    <property type="entry name" value="FLOTILLIN-1-RELATED"/>
    <property type="match status" value="1"/>
</dbReference>
<dbReference type="Proteomes" id="UP000095679">
    <property type="component" value="Unassembled WGS sequence"/>
</dbReference>
<dbReference type="Pfam" id="PF01145">
    <property type="entry name" value="Band_7"/>
    <property type="match status" value="1"/>
</dbReference>
<feature type="domain" description="Band 7" evidence="5">
    <location>
        <begin position="25"/>
        <end position="202"/>
    </location>
</feature>
<evidence type="ECO:0000259" key="6">
    <source>
        <dbReference type="Pfam" id="PF15975"/>
    </source>
</evidence>
<dbReference type="GO" id="GO:0005886">
    <property type="term" value="C:plasma membrane"/>
    <property type="evidence" value="ECO:0007669"/>
    <property type="project" value="TreeGrafter"/>
</dbReference>
<dbReference type="AlphaFoldDB" id="A0A173XJ36"/>
<dbReference type="Gene3D" id="3.30.479.30">
    <property type="entry name" value="Band 7 domain"/>
    <property type="match status" value="1"/>
</dbReference>
<dbReference type="InterPro" id="IPR036013">
    <property type="entry name" value="Band_7/SPFH_dom_sf"/>
</dbReference>
<keyword evidence="3" id="KW-0472">Membrane</keyword>
<organism evidence="7 8">
    <name type="scientific">Anaerobutyricum hallii</name>
    <dbReference type="NCBI Taxonomy" id="39488"/>
    <lineage>
        <taxon>Bacteria</taxon>
        <taxon>Bacillati</taxon>
        <taxon>Bacillota</taxon>
        <taxon>Clostridia</taxon>
        <taxon>Lachnospirales</taxon>
        <taxon>Lachnospiraceae</taxon>
        <taxon>Anaerobutyricum</taxon>
    </lineage>
</organism>
<dbReference type="GO" id="GO:0002020">
    <property type="term" value="F:protease binding"/>
    <property type="evidence" value="ECO:0007669"/>
    <property type="project" value="TreeGrafter"/>
</dbReference>
<name>A0A173XJ36_9FIRM</name>
<dbReference type="InterPro" id="IPR027705">
    <property type="entry name" value="Flotillin_fam"/>
</dbReference>
<feature type="coiled-coil region" evidence="4">
    <location>
        <begin position="263"/>
        <end position="345"/>
    </location>
</feature>